<proteinExistence type="predicted"/>
<dbReference type="Proteomes" id="UP000216752">
    <property type="component" value="Chromosome"/>
</dbReference>
<dbReference type="Gene3D" id="2.60.40.1120">
    <property type="entry name" value="Carboxypeptidase-like, regulatory domain"/>
    <property type="match status" value="1"/>
</dbReference>
<name>A0ABZ3IHH3_9FIRM</name>
<gene>
    <name evidence="1" type="ORF">SPSIL_009220</name>
</gene>
<evidence type="ECO:0000313" key="2">
    <source>
        <dbReference type="Proteomes" id="UP000216752"/>
    </source>
</evidence>
<evidence type="ECO:0008006" key="3">
    <source>
        <dbReference type="Google" id="ProtNLM"/>
    </source>
</evidence>
<dbReference type="InterPro" id="IPR013784">
    <property type="entry name" value="Carb-bd-like_fold"/>
</dbReference>
<organism evidence="1 2">
    <name type="scientific">Sporomusa silvacetica DSM 10669</name>
    <dbReference type="NCBI Taxonomy" id="1123289"/>
    <lineage>
        <taxon>Bacteria</taxon>
        <taxon>Bacillati</taxon>
        <taxon>Bacillota</taxon>
        <taxon>Negativicutes</taxon>
        <taxon>Selenomonadales</taxon>
        <taxon>Sporomusaceae</taxon>
        <taxon>Sporomusa</taxon>
    </lineage>
</organism>
<reference evidence="1" key="1">
    <citation type="submission" date="2024-05" db="EMBL/GenBank/DDBJ databases">
        <title>Isolation and characterization of Sporomusa carbonis sp. nov., a carboxydotrophic hydrogenogen in the genus of Sporomusa isolated from a charcoal burning pile.</title>
        <authorList>
            <person name="Boeer T."/>
            <person name="Rosenbaum F."/>
            <person name="Eysell L."/>
            <person name="Mueller V."/>
            <person name="Daniel R."/>
            <person name="Poehlein A."/>
        </authorList>
    </citation>
    <scope>NUCLEOTIDE SEQUENCE [LARGE SCALE GENOMIC DNA]</scope>
    <source>
        <strain evidence="1">DSM 10669</strain>
    </source>
</reference>
<keyword evidence="2" id="KW-1185">Reference proteome</keyword>
<dbReference type="Pfam" id="PF13620">
    <property type="entry name" value="CarboxypepD_reg"/>
    <property type="match status" value="1"/>
</dbReference>
<dbReference type="SUPFAM" id="SSF49452">
    <property type="entry name" value="Starch-binding domain-like"/>
    <property type="match status" value="1"/>
</dbReference>
<accession>A0ABZ3IHH3</accession>
<protein>
    <recommendedName>
        <fullName evidence="3">Carboxypeptidase regulatory-like domain-containing protein</fullName>
    </recommendedName>
</protein>
<dbReference type="EMBL" id="CP155573">
    <property type="protein sequence ID" value="XFO64813.1"/>
    <property type="molecule type" value="Genomic_DNA"/>
</dbReference>
<evidence type="ECO:0000313" key="1">
    <source>
        <dbReference type="EMBL" id="XFO64813.1"/>
    </source>
</evidence>
<sequence>MKGYLMNIPEIEKQVLPYLIKLAESPPVQAEIEAAKAAIISIIESQSLSISKRVIRWIRNKIKRGNVKMSTTTITVKNSEGTVLSGATISYVVSAVTVDGTTDTAGQLTISDLEAGTYTFTAVLDGYTSASVDVTVTADADVTGTITLEGESTLSTVTDAAKTAAETAATAVATELANQALAELTKTDDDGQTLIEKGTALITKLTKEIGTTNDWFVKFIRNPAEIVVLTGLIAGAGAGVASAISELKDKLK</sequence>